<dbReference type="SUPFAM" id="SSF101690">
    <property type="entry name" value="PAZ domain"/>
    <property type="match status" value="1"/>
</dbReference>
<accession>S7WCF7</accession>
<dbReference type="OMA" id="FSRMHID"/>
<dbReference type="Gene3D" id="3.40.50.2300">
    <property type="match status" value="1"/>
</dbReference>
<dbReference type="InterPro" id="IPR014811">
    <property type="entry name" value="ArgoL1"/>
</dbReference>
<evidence type="ECO:0000259" key="3">
    <source>
        <dbReference type="PROSITE" id="PS50822"/>
    </source>
</evidence>
<dbReference type="SUPFAM" id="SSF53098">
    <property type="entry name" value="Ribonuclease H-like"/>
    <property type="match status" value="1"/>
</dbReference>
<dbReference type="CDD" id="cd02846">
    <property type="entry name" value="PAZ_argonaute_like"/>
    <property type="match status" value="1"/>
</dbReference>
<dbReference type="Pfam" id="PF08699">
    <property type="entry name" value="ArgoL1"/>
    <property type="match status" value="1"/>
</dbReference>
<dbReference type="GO" id="GO:0003723">
    <property type="term" value="F:RNA binding"/>
    <property type="evidence" value="ECO:0007669"/>
    <property type="project" value="InterPro"/>
</dbReference>
<sequence length="801" mass="91083">MPLIMIEIEGFPAAKQPIIKAGKEVRVLTNLLKVKEVPDITMYNYVLSIEPEVRRGMVGFMVKNVIENYEDIFKGILVGFDGVRMIVTNKKLKDEVVELVFKIREKEYKVIFELKNTYMLKDILDKSRNDVSSHIQCLELLSRTYQADRFYTEKGKCAERKNQEPVGKGVEIWTGLIQSFKMMNVGICLNVDLSFIPFFEPIELIELVSNLEGRRDLDRMNLPRDLCSNLGRTLKGLKMTTTHRKDKNFTFKLHEITSAPADSIDFETETGKMTVAEYFGKQYGRLKYPNLPCVVVKKGPKFIFFPMEVVKIIPNQKYTKKLSDIQVNNLIKIAAKPPINRFSMIEKKIKELQITENENLKSMGLAFDKDFISSSAKILPPPKVVFANKEITPEKGGWDLRGVSALTPREVKSWVIISLASRRDVPERMLEDGVRDLIRTSKNFGLLLGNNYKIYYVDPRDVSPQTLCIGKVPLALVVLNTRAAGNYAEIKRIAETVEKFTITQCIFKRNVEKLRNPTFASNIALKINAKLGGVNSKVVGGMNLIKNVPTILFGADVSHPGIGESIPATLSAVVASMNNDCTEYATSIKMQPERQDILYNLKDTVREMLIKWRGINKKVPRRIIFYRDGIAESLFHNVFEKEIQAIQEACQSLNKDYKPEINFIIAQKRHSVRFLDDSKAEIVGRRGPTGNVVPGTVVEEICHPKLFEFYLVSHFALQGTARPVLYQILKNDSNLTSLEYQELTHSLSYVYARATKAVSVCSPVYYAHLAAARAKCYTIPDGEKFEMKEPAKLLEDMLYYL</sequence>
<dbReference type="InterPro" id="IPR003100">
    <property type="entry name" value="PAZ_dom"/>
</dbReference>
<dbReference type="InterPro" id="IPR036085">
    <property type="entry name" value="PAZ_dom_sf"/>
</dbReference>
<dbReference type="EMBL" id="ATCN01000226">
    <property type="protein sequence ID" value="EPR79492.1"/>
    <property type="molecule type" value="Genomic_DNA"/>
</dbReference>
<organism evidence="4 5">
    <name type="scientific">Spraguea lophii (strain 42_110)</name>
    <name type="common">Microsporidian parasite</name>
    <dbReference type="NCBI Taxonomy" id="1358809"/>
    <lineage>
        <taxon>Eukaryota</taxon>
        <taxon>Fungi</taxon>
        <taxon>Fungi incertae sedis</taxon>
        <taxon>Microsporidia</taxon>
        <taxon>Spragueidae</taxon>
        <taxon>Spraguea</taxon>
    </lineage>
</organism>
<dbReference type="InterPro" id="IPR012337">
    <property type="entry name" value="RNaseH-like_sf"/>
</dbReference>
<dbReference type="OrthoDB" id="10252740at2759"/>
<dbReference type="InterPro" id="IPR032473">
    <property type="entry name" value="Argonaute_Mid_dom"/>
</dbReference>
<dbReference type="PROSITE" id="PS50822">
    <property type="entry name" value="PIWI"/>
    <property type="match status" value="1"/>
</dbReference>
<dbReference type="FunCoup" id="S7WCF7">
    <property type="interactions" value="65"/>
</dbReference>
<dbReference type="Pfam" id="PF02170">
    <property type="entry name" value="PAZ"/>
    <property type="match status" value="1"/>
</dbReference>
<dbReference type="Gene3D" id="3.30.420.10">
    <property type="entry name" value="Ribonuclease H-like superfamily/Ribonuclease H"/>
    <property type="match status" value="1"/>
</dbReference>
<dbReference type="Pfam" id="PF02171">
    <property type="entry name" value="Piwi"/>
    <property type="match status" value="1"/>
</dbReference>
<gene>
    <name evidence="4" type="ORF">SLOPH_136</name>
</gene>
<comment type="similarity">
    <text evidence="1">Belongs to the argonaute family.</text>
</comment>
<evidence type="ECO:0000259" key="2">
    <source>
        <dbReference type="PROSITE" id="PS50821"/>
    </source>
</evidence>
<reference evidence="5" key="1">
    <citation type="journal article" date="2013" name="PLoS Genet.">
        <title>The genome of Spraguea lophii and the basis of host-microsporidian interactions.</title>
        <authorList>
            <person name="Campbell S.E."/>
            <person name="Williams T.A."/>
            <person name="Yousuf A."/>
            <person name="Soanes D.M."/>
            <person name="Paszkiewicz K.H."/>
            <person name="Williams B.A.P."/>
        </authorList>
    </citation>
    <scope>NUCLEOTIDE SEQUENCE [LARGE SCALE GENOMIC DNA]</scope>
    <source>
        <strain evidence="5">42_110</strain>
    </source>
</reference>
<dbReference type="Pfam" id="PF16487">
    <property type="entry name" value="ArgoMid"/>
    <property type="match status" value="1"/>
</dbReference>
<dbReference type="PANTHER" id="PTHR22891">
    <property type="entry name" value="EUKARYOTIC TRANSLATION INITIATION FACTOR 2C"/>
    <property type="match status" value="1"/>
</dbReference>
<dbReference type="SMART" id="SM00949">
    <property type="entry name" value="PAZ"/>
    <property type="match status" value="1"/>
</dbReference>
<dbReference type="AlphaFoldDB" id="S7WCF7"/>
<dbReference type="STRING" id="1358809.S7WCF7"/>
<keyword evidence="5" id="KW-1185">Reference proteome</keyword>
<dbReference type="InterPro" id="IPR036397">
    <property type="entry name" value="RNaseH_sf"/>
</dbReference>
<dbReference type="Pfam" id="PF16486">
    <property type="entry name" value="ArgoN"/>
    <property type="match status" value="1"/>
</dbReference>
<dbReference type="InterPro" id="IPR003165">
    <property type="entry name" value="Piwi"/>
</dbReference>
<dbReference type="Proteomes" id="UP000014978">
    <property type="component" value="Unassembled WGS sequence"/>
</dbReference>
<evidence type="ECO:0000313" key="4">
    <source>
        <dbReference type="EMBL" id="EPR79492.1"/>
    </source>
</evidence>
<proteinExistence type="inferred from homology"/>
<feature type="domain" description="Piwi" evidence="3">
    <location>
        <begin position="474"/>
        <end position="771"/>
    </location>
</feature>
<feature type="domain" description="PAZ" evidence="2">
    <location>
        <begin position="203"/>
        <end position="314"/>
    </location>
</feature>
<evidence type="ECO:0000313" key="5">
    <source>
        <dbReference type="Proteomes" id="UP000014978"/>
    </source>
</evidence>
<dbReference type="Gene3D" id="2.170.260.10">
    <property type="entry name" value="paz domain"/>
    <property type="match status" value="1"/>
</dbReference>
<dbReference type="PROSITE" id="PS50821">
    <property type="entry name" value="PAZ"/>
    <property type="match status" value="1"/>
</dbReference>
<dbReference type="InParanoid" id="S7WCF7"/>
<evidence type="ECO:0000256" key="1">
    <source>
        <dbReference type="RuleBase" id="RU361178"/>
    </source>
</evidence>
<protein>
    <submittedName>
        <fullName evidence="4">Argonaute protein</fullName>
    </submittedName>
</protein>
<dbReference type="SMART" id="SM00950">
    <property type="entry name" value="Piwi"/>
    <property type="match status" value="1"/>
</dbReference>
<comment type="caution">
    <text evidence="4">The sequence shown here is derived from an EMBL/GenBank/DDBJ whole genome shotgun (WGS) entry which is preliminary data.</text>
</comment>
<dbReference type="HOGENOM" id="CLU_004544_0_0_1"/>
<dbReference type="VEuPathDB" id="MicrosporidiaDB:SLOPH_136"/>
<dbReference type="InterPro" id="IPR032474">
    <property type="entry name" value="Argonaute_N"/>
</dbReference>
<name>S7WCF7_SPRLO</name>
<dbReference type="SMART" id="SM01163">
    <property type="entry name" value="DUF1785"/>
    <property type="match status" value="1"/>
</dbReference>